<dbReference type="PANTHER" id="PTHR11266">
    <property type="entry name" value="PEROXISOMAL MEMBRANE PROTEIN 2, PXMP2 MPV17"/>
    <property type="match status" value="1"/>
</dbReference>
<feature type="transmembrane region" description="Helical" evidence="6">
    <location>
        <begin position="164"/>
        <end position="185"/>
    </location>
</feature>
<evidence type="ECO:0000256" key="3">
    <source>
        <dbReference type="ARBA" id="ARBA00022692"/>
    </source>
</evidence>
<feature type="transmembrane region" description="Helical" evidence="6">
    <location>
        <begin position="132"/>
        <end position="152"/>
    </location>
</feature>
<keyword evidence="5 6" id="KW-0472">Membrane</keyword>
<dbReference type="EMBL" id="JAZAVK010000049">
    <property type="protein sequence ID" value="KAK7427786.1"/>
    <property type="molecule type" value="Genomic_DNA"/>
</dbReference>
<comment type="subcellular location">
    <subcellularLocation>
        <location evidence="1">Membrane</location>
        <topology evidence="1">Multi-pass membrane protein</topology>
    </subcellularLocation>
</comment>
<feature type="transmembrane region" description="Helical" evidence="6">
    <location>
        <begin position="192"/>
        <end position="211"/>
    </location>
</feature>
<evidence type="ECO:0000313" key="7">
    <source>
        <dbReference type="EMBL" id="KAK7427786.1"/>
    </source>
</evidence>
<reference evidence="7 8" key="1">
    <citation type="journal article" date="2025" name="Microbiol. Resour. Announc.">
        <title>Draft genome sequences for Neonectria magnoliae and Neonectria punicea, canker pathogens of Liriodendron tulipifera and Acer saccharum in West Virginia.</title>
        <authorList>
            <person name="Petronek H.M."/>
            <person name="Kasson M.T."/>
            <person name="Metheny A.M."/>
            <person name="Stauder C.M."/>
            <person name="Lovett B."/>
            <person name="Lynch S.C."/>
            <person name="Garnas J.R."/>
            <person name="Kasson L.R."/>
            <person name="Stajich J.E."/>
        </authorList>
    </citation>
    <scope>NUCLEOTIDE SEQUENCE [LARGE SCALE GENOMIC DNA]</scope>
    <source>
        <strain evidence="7 8">NRRL 64651</strain>
    </source>
</reference>
<comment type="caution">
    <text evidence="7">The sequence shown here is derived from an EMBL/GenBank/DDBJ whole genome shotgun (WGS) entry which is preliminary data.</text>
</comment>
<evidence type="ECO:0000256" key="2">
    <source>
        <dbReference type="ARBA" id="ARBA00006824"/>
    </source>
</evidence>
<keyword evidence="4 6" id="KW-1133">Transmembrane helix</keyword>
<protein>
    <submittedName>
        <fullName evidence="7">Uncharacterized protein</fullName>
    </submittedName>
</protein>
<organism evidence="7 8">
    <name type="scientific">Neonectria magnoliae</name>
    <dbReference type="NCBI Taxonomy" id="2732573"/>
    <lineage>
        <taxon>Eukaryota</taxon>
        <taxon>Fungi</taxon>
        <taxon>Dikarya</taxon>
        <taxon>Ascomycota</taxon>
        <taxon>Pezizomycotina</taxon>
        <taxon>Sordariomycetes</taxon>
        <taxon>Hypocreomycetidae</taxon>
        <taxon>Hypocreales</taxon>
        <taxon>Nectriaceae</taxon>
        <taxon>Neonectria</taxon>
    </lineage>
</organism>
<evidence type="ECO:0000256" key="1">
    <source>
        <dbReference type="ARBA" id="ARBA00004141"/>
    </source>
</evidence>
<dbReference type="PANTHER" id="PTHR11266:SF80">
    <property type="entry name" value="PEROXISOMAL MEMBRANE PROTEIN 2"/>
    <property type="match status" value="1"/>
</dbReference>
<proteinExistence type="inferred from homology"/>
<keyword evidence="3 6" id="KW-0812">Transmembrane</keyword>
<dbReference type="Proteomes" id="UP001498421">
    <property type="component" value="Unassembled WGS sequence"/>
</dbReference>
<sequence>MRRALNLRLAGQAMAIKVSANLVVQLLMRWNDPTRTSLDWQQVGEFALYGLMGSQVGNVIQFLLEDWFPTRNAPVGGLLPDTLGHIRQLEEKKKDDDDDEKEPPKTWRTYLKIGEDVSYRNVLAKLVLDQTLGLFISGCIFLICTNFMRVPHLPMVLDVVGVRIWPLIKAGWHIWPLVAVCNFLWVPVRSRVLVAVCVGFGWSIFLSVFAMRT</sequence>
<dbReference type="Pfam" id="PF04117">
    <property type="entry name" value="Mpv17_PMP22"/>
    <property type="match status" value="1"/>
</dbReference>
<dbReference type="InterPro" id="IPR007248">
    <property type="entry name" value="Mpv17_PMP22"/>
</dbReference>
<name>A0ABR1I4L4_9HYPO</name>
<evidence type="ECO:0000313" key="8">
    <source>
        <dbReference type="Proteomes" id="UP001498421"/>
    </source>
</evidence>
<accession>A0ABR1I4L4</accession>
<gene>
    <name evidence="7" type="ORF">QQZ08_005724</name>
</gene>
<evidence type="ECO:0000256" key="6">
    <source>
        <dbReference type="RuleBase" id="RU363053"/>
    </source>
</evidence>
<keyword evidence="8" id="KW-1185">Reference proteome</keyword>
<evidence type="ECO:0000256" key="4">
    <source>
        <dbReference type="ARBA" id="ARBA00022989"/>
    </source>
</evidence>
<comment type="similarity">
    <text evidence="2 6">Belongs to the peroxisomal membrane protein PXMP2/4 family.</text>
</comment>
<evidence type="ECO:0000256" key="5">
    <source>
        <dbReference type="ARBA" id="ARBA00023136"/>
    </source>
</evidence>